<dbReference type="GO" id="GO:0006400">
    <property type="term" value="P:tRNA modification"/>
    <property type="evidence" value="ECO:0007669"/>
    <property type="project" value="TreeGrafter"/>
</dbReference>
<comment type="function">
    <text evidence="6">Catalyzes the hydrolysis of queuosine 5'-phosphate, releasing the nucleobase queuine (q). Is required for salvage of queuine from exogenous queuosine (Q) that is imported and then converted to queuosine 5'-phosphate intracellularly.</text>
</comment>
<dbReference type="AlphaFoldDB" id="A0A9K3CRB5"/>
<dbReference type="EC" id="3.2.2.-" evidence="6"/>
<proteinExistence type="inferred from homology"/>
<evidence type="ECO:0000313" key="8">
    <source>
        <dbReference type="Proteomes" id="UP000265618"/>
    </source>
</evidence>
<protein>
    <recommendedName>
        <fullName evidence="3 6">Queuosine 5'-phosphate N-glycosylase/hydrolase</fullName>
        <ecNumber evidence="6">3.2.2.-</ecNumber>
    </recommendedName>
    <alternativeName>
        <fullName evidence="4 6">Queuosine-nucleotide N-glycosylase/hydrolase</fullName>
    </alternativeName>
</protein>
<keyword evidence="8" id="KW-1185">Reference proteome</keyword>
<comment type="similarity">
    <text evidence="2 6">Belongs to the QNG1 protein family.</text>
</comment>
<evidence type="ECO:0000256" key="5">
    <source>
        <dbReference type="ARBA" id="ARBA00048204"/>
    </source>
</evidence>
<dbReference type="OrthoDB" id="416777at2759"/>
<dbReference type="EMBL" id="BDIP01000514">
    <property type="protein sequence ID" value="GIQ81849.1"/>
    <property type="molecule type" value="Genomic_DNA"/>
</dbReference>
<evidence type="ECO:0000256" key="3">
    <source>
        <dbReference type="ARBA" id="ARBA00035306"/>
    </source>
</evidence>
<dbReference type="GO" id="GO:0016787">
    <property type="term" value="F:hydrolase activity"/>
    <property type="evidence" value="ECO:0007669"/>
    <property type="project" value="UniProtKB-KW"/>
</dbReference>
<evidence type="ECO:0000313" key="7">
    <source>
        <dbReference type="EMBL" id="GIQ81849.1"/>
    </source>
</evidence>
<name>A0A9K3CRB5_9EUKA</name>
<dbReference type="Pfam" id="PF10343">
    <property type="entry name" value="Q_salvage"/>
    <property type="match status" value="2"/>
</dbReference>
<dbReference type="PANTHER" id="PTHR21314:SF0">
    <property type="entry name" value="QUEUOSINE 5'-PHOSPHATE N-GLYCOSYLASE_HYDROLASE"/>
    <property type="match status" value="1"/>
</dbReference>
<comment type="caution">
    <text evidence="7">The sequence shown here is derived from an EMBL/GenBank/DDBJ whole genome shotgun (WGS) entry which is preliminary data.</text>
</comment>
<evidence type="ECO:0000256" key="1">
    <source>
        <dbReference type="ARBA" id="ARBA00022801"/>
    </source>
</evidence>
<accession>A0A9K3CRB5</accession>
<dbReference type="PANTHER" id="PTHR21314">
    <property type="entry name" value="QUEUOSINE 5'-PHOSPHATE N-GLYCOSYLASE_HYDROLASE-RELATED"/>
    <property type="match status" value="1"/>
</dbReference>
<organism evidence="7 8">
    <name type="scientific">Kipferlia bialata</name>
    <dbReference type="NCBI Taxonomy" id="797122"/>
    <lineage>
        <taxon>Eukaryota</taxon>
        <taxon>Metamonada</taxon>
        <taxon>Carpediemonas-like organisms</taxon>
        <taxon>Kipferlia</taxon>
    </lineage>
</organism>
<evidence type="ECO:0000256" key="6">
    <source>
        <dbReference type="RuleBase" id="RU365002"/>
    </source>
</evidence>
<sequence>MSAVSEAQCSDIPENEVWRSLRPLMSRLRHVRVGGLHILEQLMAEHYDPTQATIDSEGWHSHPQNPSHTDDSVADWLFVIDTLNFGFWHDDNSPVRVERDGVAYRGYWALCATVNNALDQGVPMCDWESLSSPSGIPDSTLVSLFTDMDGRPWPLQAERIHALRELGAFLSSSGGTRSVIESCHNDALSLVSTLTTHLSSFRDSCACPGSLSLSPSGTEAVPPYPSASTPESVVTDTLAPTEVEEGVTLTFNKRAQILVAELAAAFDCKDLGAFHNLHSITMFADYRVPQMLAHLGVIEYSPALLAWLEKGGDVIPGSVVECEMRAASIGAVQEVAAKTGISPAAIDFYLWDACKREQNPSNSALYAGLKVPMHRCRTIFY</sequence>
<dbReference type="InterPro" id="IPR019438">
    <property type="entry name" value="Q_salvage"/>
</dbReference>
<dbReference type="Proteomes" id="UP000265618">
    <property type="component" value="Unassembled WGS sequence"/>
</dbReference>
<comment type="catalytic activity">
    <reaction evidence="5 6">
        <text>queuosine 5'-phosphate + H2O = queuine + D-ribose 5-phosphate</text>
        <dbReference type="Rhea" id="RHEA:75387"/>
        <dbReference type="ChEBI" id="CHEBI:15377"/>
        <dbReference type="ChEBI" id="CHEBI:17433"/>
        <dbReference type="ChEBI" id="CHEBI:78346"/>
        <dbReference type="ChEBI" id="CHEBI:194371"/>
    </reaction>
    <physiologicalReaction direction="left-to-right" evidence="5 6">
        <dbReference type="Rhea" id="RHEA:75388"/>
    </physiologicalReaction>
</comment>
<reference evidence="7 8" key="1">
    <citation type="journal article" date="2018" name="PLoS ONE">
        <title>The draft genome of Kipferlia bialata reveals reductive genome evolution in fornicate parasites.</title>
        <authorList>
            <person name="Tanifuji G."/>
            <person name="Takabayashi S."/>
            <person name="Kume K."/>
            <person name="Takagi M."/>
            <person name="Nakayama T."/>
            <person name="Kamikawa R."/>
            <person name="Inagaki Y."/>
            <person name="Hashimoto T."/>
        </authorList>
    </citation>
    <scope>NUCLEOTIDE SEQUENCE [LARGE SCALE GENOMIC DNA]</scope>
    <source>
        <strain evidence="7">NY0173</strain>
    </source>
</reference>
<evidence type="ECO:0000256" key="4">
    <source>
        <dbReference type="ARBA" id="ARBA00035393"/>
    </source>
</evidence>
<keyword evidence="1 6" id="KW-0378">Hydrolase</keyword>
<gene>
    <name evidence="7" type="ORF">KIPB_002880</name>
</gene>
<evidence type="ECO:0000256" key="2">
    <source>
        <dbReference type="ARBA" id="ARBA00035119"/>
    </source>
</evidence>